<keyword evidence="1" id="KW-0472">Membrane</keyword>
<comment type="caution">
    <text evidence="2">The sequence shown here is derived from an EMBL/GenBank/DDBJ whole genome shotgun (WGS) entry which is preliminary data.</text>
</comment>
<keyword evidence="1" id="KW-1133">Transmembrane helix</keyword>
<feature type="transmembrane region" description="Helical" evidence="1">
    <location>
        <begin position="20"/>
        <end position="39"/>
    </location>
</feature>
<dbReference type="RefSeq" id="WP_398658434.1">
    <property type="nucleotide sequence ID" value="NZ_JBITDC010000009.1"/>
</dbReference>
<organism evidence="2 3">
    <name type="scientific">Streptomyces cellulosae</name>
    <dbReference type="NCBI Taxonomy" id="1968"/>
    <lineage>
        <taxon>Bacteria</taxon>
        <taxon>Bacillati</taxon>
        <taxon>Actinomycetota</taxon>
        <taxon>Actinomycetes</taxon>
        <taxon>Kitasatosporales</taxon>
        <taxon>Streptomycetaceae</taxon>
        <taxon>Streptomyces</taxon>
    </lineage>
</organism>
<proteinExistence type="predicted"/>
<reference evidence="2 3" key="1">
    <citation type="submission" date="2024-10" db="EMBL/GenBank/DDBJ databases">
        <title>The Natural Products Discovery Center: Release of the First 8490 Sequenced Strains for Exploring Actinobacteria Biosynthetic Diversity.</title>
        <authorList>
            <person name="Kalkreuter E."/>
            <person name="Kautsar S.A."/>
            <person name="Yang D."/>
            <person name="Bader C.D."/>
            <person name="Teijaro C.N."/>
            <person name="Fluegel L."/>
            <person name="Davis C.M."/>
            <person name="Simpson J.R."/>
            <person name="Lauterbach L."/>
            <person name="Steele A.D."/>
            <person name="Gui C."/>
            <person name="Meng S."/>
            <person name="Li G."/>
            <person name="Viehrig K."/>
            <person name="Ye F."/>
            <person name="Su P."/>
            <person name="Kiefer A.F."/>
            <person name="Nichols A."/>
            <person name="Cepeda A.J."/>
            <person name="Yan W."/>
            <person name="Fan B."/>
            <person name="Jiang Y."/>
            <person name="Adhikari A."/>
            <person name="Zheng C.-J."/>
            <person name="Schuster L."/>
            <person name="Cowan T.M."/>
            <person name="Smanski M.J."/>
            <person name="Chevrette M.G."/>
            <person name="De Carvalho L.P.S."/>
            <person name="Shen B."/>
        </authorList>
    </citation>
    <scope>NUCLEOTIDE SEQUENCE [LARGE SCALE GENOMIC DNA]</scope>
    <source>
        <strain evidence="2 3">NPDC051599</strain>
    </source>
</reference>
<keyword evidence="3" id="KW-1185">Reference proteome</keyword>
<protein>
    <submittedName>
        <fullName evidence="2">Uncharacterized protein</fullName>
    </submittedName>
</protein>
<accession>A0ABW7Y636</accession>
<evidence type="ECO:0000313" key="2">
    <source>
        <dbReference type="EMBL" id="MFI5677841.1"/>
    </source>
</evidence>
<name>A0ABW7Y636_STRCE</name>
<evidence type="ECO:0000256" key="1">
    <source>
        <dbReference type="SAM" id="Phobius"/>
    </source>
</evidence>
<gene>
    <name evidence="2" type="ORF">ACIA8P_24760</name>
</gene>
<dbReference type="Proteomes" id="UP001612415">
    <property type="component" value="Unassembled WGS sequence"/>
</dbReference>
<sequence>MTKEGNWLSLTGGRLAPDGYEWLVVAVFLASVALVLYVATRNRQ</sequence>
<keyword evidence="1" id="KW-0812">Transmembrane</keyword>
<dbReference type="EMBL" id="JBITDC010000009">
    <property type="protein sequence ID" value="MFI5677841.1"/>
    <property type="molecule type" value="Genomic_DNA"/>
</dbReference>
<evidence type="ECO:0000313" key="3">
    <source>
        <dbReference type="Proteomes" id="UP001612415"/>
    </source>
</evidence>